<evidence type="ECO:0000313" key="6">
    <source>
        <dbReference type="EMBL" id="MFF3571238.1"/>
    </source>
</evidence>
<dbReference type="SUPFAM" id="SSF46689">
    <property type="entry name" value="Homeodomain-like"/>
    <property type="match status" value="1"/>
</dbReference>
<dbReference type="PROSITE" id="PS50977">
    <property type="entry name" value="HTH_TETR_2"/>
    <property type="match status" value="1"/>
</dbReference>
<keyword evidence="3" id="KW-0804">Transcription</keyword>
<evidence type="ECO:0000259" key="5">
    <source>
        <dbReference type="PROSITE" id="PS50977"/>
    </source>
</evidence>
<gene>
    <name evidence="6" type="ORF">ACFYXQ_26005</name>
</gene>
<dbReference type="InterPro" id="IPR036271">
    <property type="entry name" value="Tet_transcr_reg_TetR-rel_C_sf"/>
</dbReference>
<dbReference type="InterPro" id="IPR009057">
    <property type="entry name" value="Homeodomain-like_sf"/>
</dbReference>
<reference evidence="6 7" key="1">
    <citation type="submission" date="2024-10" db="EMBL/GenBank/DDBJ databases">
        <title>The Natural Products Discovery Center: Release of the First 8490 Sequenced Strains for Exploring Actinobacteria Biosynthetic Diversity.</title>
        <authorList>
            <person name="Kalkreuter E."/>
            <person name="Kautsar S.A."/>
            <person name="Yang D."/>
            <person name="Bader C.D."/>
            <person name="Teijaro C.N."/>
            <person name="Fluegel L."/>
            <person name="Davis C.M."/>
            <person name="Simpson J.R."/>
            <person name="Lauterbach L."/>
            <person name="Steele A.D."/>
            <person name="Gui C."/>
            <person name="Meng S."/>
            <person name="Li G."/>
            <person name="Viehrig K."/>
            <person name="Ye F."/>
            <person name="Su P."/>
            <person name="Kiefer A.F."/>
            <person name="Nichols A."/>
            <person name="Cepeda A.J."/>
            <person name="Yan W."/>
            <person name="Fan B."/>
            <person name="Jiang Y."/>
            <person name="Adhikari A."/>
            <person name="Zheng C.-J."/>
            <person name="Schuster L."/>
            <person name="Cowan T.M."/>
            <person name="Smanski M.J."/>
            <person name="Chevrette M.G."/>
            <person name="De Carvalho L.P.S."/>
            <person name="Shen B."/>
        </authorList>
    </citation>
    <scope>NUCLEOTIDE SEQUENCE [LARGE SCALE GENOMIC DNA]</scope>
    <source>
        <strain evidence="6 7">NPDC002593</strain>
    </source>
</reference>
<dbReference type="SUPFAM" id="SSF48498">
    <property type="entry name" value="Tetracyclin repressor-like, C-terminal domain"/>
    <property type="match status" value="1"/>
</dbReference>
<feature type="domain" description="HTH tetR-type" evidence="5">
    <location>
        <begin position="9"/>
        <end position="69"/>
    </location>
</feature>
<comment type="caution">
    <text evidence="6">The sequence shown here is derived from an EMBL/GenBank/DDBJ whole genome shotgun (WGS) entry which is preliminary data.</text>
</comment>
<organism evidence="6 7">
    <name type="scientific">Nocardia jiangxiensis</name>
    <dbReference type="NCBI Taxonomy" id="282685"/>
    <lineage>
        <taxon>Bacteria</taxon>
        <taxon>Bacillati</taxon>
        <taxon>Actinomycetota</taxon>
        <taxon>Actinomycetes</taxon>
        <taxon>Mycobacteriales</taxon>
        <taxon>Nocardiaceae</taxon>
        <taxon>Nocardia</taxon>
    </lineage>
</organism>
<dbReference type="PANTHER" id="PTHR30055">
    <property type="entry name" value="HTH-TYPE TRANSCRIPTIONAL REGULATOR RUTR"/>
    <property type="match status" value="1"/>
</dbReference>
<evidence type="ECO:0000256" key="4">
    <source>
        <dbReference type="PROSITE-ProRule" id="PRU00335"/>
    </source>
</evidence>
<evidence type="ECO:0000313" key="7">
    <source>
        <dbReference type="Proteomes" id="UP001601992"/>
    </source>
</evidence>
<dbReference type="Gene3D" id="1.10.357.10">
    <property type="entry name" value="Tetracycline Repressor, domain 2"/>
    <property type="match status" value="1"/>
</dbReference>
<dbReference type="RefSeq" id="WP_040825159.1">
    <property type="nucleotide sequence ID" value="NZ_JBIAQY010000009.1"/>
</dbReference>
<dbReference type="Pfam" id="PF00440">
    <property type="entry name" value="TetR_N"/>
    <property type="match status" value="1"/>
</dbReference>
<dbReference type="InterPro" id="IPR001647">
    <property type="entry name" value="HTH_TetR"/>
</dbReference>
<sequence length="194" mass="20658">MSDHAYHHGNLRSVLLAEAERTLRDDGIDRLSLRELARRAGVSSAAPRRHFPDRQALLDALAGVGFDRLAEEIGAATDRAGADYPARLRAAAIAYIRFATRDGALVDLMFAAKTRVGHAVPAEGPARLFATAGELIAEGQRTGALPSGDPDRLRLLLIATLQGVATLITSGRAPAELADPLAADAVALFLREHR</sequence>
<dbReference type="InterPro" id="IPR050109">
    <property type="entry name" value="HTH-type_TetR-like_transc_reg"/>
</dbReference>
<dbReference type="PANTHER" id="PTHR30055:SF234">
    <property type="entry name" value="HTH-TYPE TRANSCRIPTIONAL REGULATOR BETI"/>
    <property type="match status" value="1"/>
</dbReference>
<protein>
    <submittedName>
        <fullName evidence="6">TetR/AcrR family transcriptional regulator</fullName>
    </submittedName>
</protein>
<dbReference type="Proteomes" id="UP001601992">
    <property type="component" value="Unassembled WGS sequence"/>
</dbReference>
<keyword evidence="7" id="KW-1185">Reference proteome</keyword>
<evidence type="ECO:0000256" key="1">
    <source>
        <dbReference type="ARBA" id="ARBA00023015"/>
    </source>
</evidence>
<proteinExistence type="predicted"/>
<evidence type="ECO:0000256" key="2">
    <source>
        <dbReference type="ARBA" id="ARBA00023125"/>
    </source>
</evidence>
<evidence type="ECO:0000256" key="3">
    <source>
        <dbReference type="ARBA" id="ARBA00023163"/>
    </source>
</evidence>
<keyword evidence="1" id="KW-0805">Transcription regulation</keyword>
<feature type="DNA-binding region" description="H-T-H motif" evidence="4">
    <location>
        <begin position="32"/>
        <end position="51"/>
    </location>
</feature>
<accession>A0ABW6S6L9</accession>
<dbReference type="EMBL" id="JBIAQY010000009">
    <property type="protein sequence ID" value="MFF3571238.1"/>
    <property type="molecule type" value="Genomic_DNA"/>
</dbReference>
<name>A0ABW6S6L9_9NOCA</name>
<keyword evidence="2 4" id="KW-0238">DNA-binding</keyword>